<dbReference type="OrthoDB" id="2445233at2759"/>
<keyword evidence="3" id="KW-1185">Reference proteome</keyword>
<dbReference type="EMBL" id="CAJVPK010002577">
    <property type="protein sequence ID" value="CAG8614857.1"/>
    <property type="molecule type" value="Genomic_DNA"/>
</dbReference>
<organism evidence="2 3">
    <name type="scientific">Diversispora eburnea</name>
    <dbReference type="NCBI Taxonomy" id="1213867"/>
    <lineage>
        <taxon>Eukaryota</taxon>
        <taxon>Fungi</taxon>
        <taxon>Fungi incertae sedis</taxon>
        <taxon>Mucoromycota</taxon>
        <taxon>Glomeromycotina</taxon>
        <taxon>Glomeromycetes</taxon>
        <taxon>Diversisporales</taxon>
        <taxon>Diversisporaceae</taxon>
        <taxon>Diversispora</taxon>
    </lineage>
</organism>
<evidence type="ECO:0000256" key="1">
    <source>
        <dbReference type="SAM" id="MobiDB-lite"/>
    </source>
</evidence>
<dbReference type="AlphaFoldDB" id="A0A9N9GJE5"/>
<protein>
    <submittedName>
        <fullName evidence="2">8375_t:CDS:1</fullName>
    </submittedName>
</protein>
<accession>A0A9N9GJE5</accession>
<feature type="region of interest" description="Disordered" evidence="1">
    <location>
        <begin position="62"/>
        <end position="88"/>
    </location>
</feature>
<proteinExistence type="predicted"/>
<dbReference type="Proteomes" id="UP000789706">
    <property type="component" value="Unassembled WGS sequence"/>
</dbReference>
<gene>
    <name evidence="2" type="ORF">DEBURN_LOCUS10125</name>
</gene>
<sequence>MVRKDKKSTICVCCNSSLSTPQKLRQHYASDKNQCTQLSTPIQDKLELINTRETLRVAEAWNIDNESNSEDSNKNSQDSYTPNTDMTTIPDLSKAIDGYLDNPRTDRRILVDQIKRATRQIRRKYTNDQTYLINEQQNRYNAETERDLRQTDLDNALNDLNLMTMAYNNERNTRQQYFLELQQC</sequence>
<reference evidence="2" key="1">
    <citation type="submission" date="2021-06" db="EMBL/GenBank/DDBJ databases">
        <authorList>
            <person name="Kallberg Y."/>
            <person name="Tangrot J."/>
            <person name="Rosling A."/>
        </authorList>
    </citation>
    <scope>NUCLEOTIDE SEQUENCE</scope>
    <source>
        <strain evidence="2">AZ414A</strain>
    </source>
</reference>
<comment type="caution">
    <text evidence="2">The sequence shown here is derived from an EMBL/GenBank/DDBJ whole genome shotgun (WGS) entry which is preliminary data.</text>
</comment>
<evidence type="ECO:0000313" key="3">
    <source>
        <dbReference type="Proteomes" id="UP000789706"/>
    </source>
</evidence>
<name>A0A9N9GJE5_9GLOM</name>
<feature type="non-terminal residue" evidence="2">
    <location>
        <position position="184"/>
    </location>
</feature>
<evidence type="ECO:0000313" key="2">
    <source>
        <dbReference type="EMBL" id="CAG8614857.1"/>
    </source>
</evidence>